<accession>A0A1Y1ZU45</accession>
<dbReference type="EMBL" id="MCFA01000039">
    <property type="protein sequence ID" value="ORY13748.1"/>
    <property type="molecule type" value="Genomic_DNA"/>
</dbReference>
<feature type="compositionally biased region" description="Basic and acidic residues" evidence="1">
    <location>
        <begin position="100"/>
        <end position="110"/>
    </location>
</feature>
<gene>
    <name evidence="2" type="ORF">BCR34DRAFT_256825</name>
</gene>
<reference evidence="2 3" key="1">
    <citation type="submission" date="2016-07" db="EMBL/GenBank/DDBJ databases">
        <title>Pervasive Adenine N6-methylation of Active Genes in Fungi.</title>
        <authorList>
            <consortium name="DOE Joint Genome Institute"/>
            <person name="Mondo S.J."/>
            <person name="Dannebaum R.O."/>
            <person name="Kuo R.C."/>
            <person name="Labutti K."/>
            <person name="Haridas S."/>
            <person name="Kuo A."/>
            <person name="Salamov A."/>
            <person name="Ahrendt S.R."/>
            <person name="Lipzen A."/>
            <person name="Sullivan W."/>
            <person name="Andreopoulos W.B."/>
            <person name="Clum A."/>
            <person name="Lindquist E."/>
            <person name="Daum C."/>
            <person name="Ramamoorthy G.K."/>
            <person name="Gryganskyi A."/>
            <person name="Culley D."/>
            <person name="Magnuson J.K."/>
            <person name="James T.Y."/>
            <person name="O'Malley M.A."/>
            <person name="Stajich J.E."/>
            <person name="Spatafora J.W."/>
            <person name="Visel A."/>
            <person name="Grigoriev I.V."/>
        </authorList>
    </citation>
    <scope>NUCLEOTIDE SEQUENCE [LARGE SCALE GENOMIC DNA]</scope>
    <source>
        <strain evidence="2 3">CBS 115471</strain>
    </source>
</reference>
<name>A0A1Y1ZU45_9PLEO</name>
<sequence length="177" mass="19866">MPTPKSEFKFNIHLKRHSTGQLRPTVGHCLPVPNASFKLSIACSTHTHLQKLDRKHPSRPQQHGRSRSTTTRRPPPLTPILPPQRNPNLRPPKPPIQSHFLHDLRPHFQDQKSSSSHGDESTTRTRPWYRNVGAGNESCVPAEIEGPGIERTGRGSGANPGRREVEEGVYSNPSLRR</sequence>
<comment type="caution">
    <text evidence="2">The sequence shown here is derived from an EMBL/GenBank/DDBJ whole genome shotgun (WGS) entry which is preliminary data.</text>
</comment>
<evidence type="ECO:0000313" key="2">
    <source>
        <dbReference type="EMBL" id="ORY13748.1"/>
    </source>
</evidence>
<keyword evidence="3" id="KW-1185">Reference proteome</keyword>
<feature type="compositionally biased region" description="Pro residues" evidence="1">
    <location>
        <begin position="73"/>
        <end position="95"/>
    </location>
</feature>
<protein>
    <submittedName>
        <fullName evidence="2">Uncharacterized protein</fullName>
    </submittedName>
</protein>
<dbReference type="AlphaFoldDB" id="A0A1Y1ZU45"/>
<evidence type="ECO:0000256" key="1">
    <source>
        <dbReference type="SAM" id="MobiDB-lite"/>
    </source>
</evidence>
<feature type="compositionally biased region" description="Basic residues" evidence="1">
    <location>
        <begin position="53"/>
        <end position="66"/>
    </location>
</feature>
<organism evidence="2 3">
    <name type="scientific">Clohesyomyces aquaticus</name>
    <dbReference type="NCBI Taxonomy" id="1231657"/>
    <lineage>
        <taxon>Eukaryota</taxon>
        <taxon>Fungi</taxon>
        <taxon>Dikarya</taxon>
        <taxon>Ascomycota</taxon>
        <taxon>Pezizomycotina</taxon>
        <taxon>Dothideomycetes</taxon>
        <taxon>Pleosporomycetidae</taxon>
        <taxon>Pleosporales</taxon>
        <taxon>Lindgomycetaceae</taxon>
        <taxon>Clohesyomyces</taxon>
    </lineage>
</organism>
<evidence type="ECO:0000313" key="3">
    <source>
        <dbReference type="Proteomes" id="UP000193144"/>
    </source>
</evidence>
<feature type="region of interest" description="Disordered" evidence="1">
    <location>
        <begin position="48"/>
        <end position="177"/>
    </location>
</feature>
<proteinExistence type="predicted"/>
<dbReference type="Proteomes" id="UP000193144">
    <property type="component" value="Unassembled WGS sequence"/>
</dbReference>